<name>A0ABV8I3V3_9ACTN</name>
<dbReference type="InterPro" id="IPR025110">
    <property type="entry name" value="AMP-bd_C"/>
</dbReference>
<organism evidence="5 6">
    <name type="scientific">Planomonospora corallina</name>
    <dbReference type="NCBI Taxonomy" id="1806052"/>
    <lineage>
        <taxon>Bacteria</taxon>
        <taxon>Bacillati</taxon>
        <taxon>Actinomycetota</taxon>
        <taxon>Actinomycetes</taxon>
        <taxon>Streptosporangiales</taxon>
        <taxon>Streptosporangiaceae</taxon>
        <taxon>Planomonospora</taxon>
    </lineage>
</organism>
<dbReference type="PANTHER" id="PTHR45527">
    <property type="entry name" value="NONRIBOSOMAL PEPTIDE SYNTHETASE"/>
    <property type="match status" value="1"/>
</dbReference>
<dbReference type="Pfam" id="PF13193">
    <property type="entry name" value="AMP-binding_C"/>
    <property type="match status" value="1"/>
</dbReference>
<dbReference type="PROSITE" id="PS00012">
    <property type="entry name" value="PHOSPHOPANTETHEINE"/>
    <property type="match status" value="1"/>
</dbReference>
<dbReference type="Pfam" id="PF00550">
    <property type="entry name" value="PP-binding"/>
    <property type="match status" value="1"/>
</dbReference>
<dbReference type="SUPFAM" id="SSF52777">
    <property type="entry name" value="CoA-dependent acyltransferases"/>
    <property type="match status" value="2"/>
</dbReference>
<accession>A0ABV8I3V3</accession>
<comment type="caution">
    <text evidence="5">The sequence shown here is derived from an EMBL/GenBank/DDBJ whole genome shotgun (WGS) entry which is preliminary data.</text>
</comment>
<dbReference type="SMART" id="SM00823">
    <property type="entry name" value="PKS_PP"/>
    <property type="match status" value="1"/>
</dbReference>
<evidence type="ECO:0000256" key="1">
    <source>
        <dbReference type="ARBA" id="ARBA00001957"/>
    </source>
</evidence>
<dbReference type="Gene3D" id="1.10.1200.10">
    <property type="entry name" value="ACP-like"/>
    <property type="match status" value="1"/>
</dbReference>
<dbReference type="Gene3D" id="3.30.559.10">
    <property type="entry name" value="Chloramphenicol acetyltransferase-like domain"/>
    <property type="match status" value="1"/>
</dbReference>
<evidence type="ECO:0000313" key="5">
    <source>
        <dbReference type="EMBL" id="MFC4058833.1"/>
    </source>
</evidence>
<gene>
    <name evidence="5" type="ORF">ACFOWE_11040</name>
</gene>
<dbReference type="InterPro" id="IPR006162">
    <property type="entry name" value="Ppantetheine_attach_site"/>
</dbReference>
<evidence type="ECO:0000256" key="3">
    <source>
        <dbReference type="ARBA" id="ARBA00022553"/>
    </source>
</evidence>
<dbReference type="InterPro" id="IPR009081">
    <property type="entry name" value="PP-bd_ACP"/>
</dbReference>
<evidence type="ECO:0000259" key="4">
    <source>
        <dbReference type="PROSITE" id="PS50075"/>
    </source>
</evidence>
<dbReference type="Gene3D" id="3.30.559.30">
    <property type="entry name" value="Nonribosomal peptide synthetase, condensation domain"/>
    <property type="match status" value="1"/>
</dbReference>
<keyword evidence="3" id="KW-0597">Phosphoprotein</keyword>
<feature type="non-terminal residue" evidence="5">
    <location>
        <position position="433"/>
    </location>
</feature>
<dbReference type="Pfam" id="PF00668">
    <property type="entry name" value="Condensation"/>
    <property type="match status" value="1"/>
</dbReference>
<dbReference type="PROSITE" id="PS50075">
    <property type="entry name" value="CARRIER"/>
    <property type="match status" value="1"/>
</dbReference>
<protein>
    <submittedName>
        <fullName evidence="5">Condensation domain-containing protein</fullName>
    </submittedName>
</protein>
<dbReference type="SUPFAM" id="SSF47336">
    <property type="entry name" value="ACP-like"/>
    <property type="match status" value="1"/>
</dbReference>
<dbReference type="InterPro" id="IPR001242">
    <property type="entry name" value="Condensation_dom"/>
</dbReference>
<dbReference type="InterPro" id="IPR045851">
    <property type="entry name" value="AMP-bd_C_sf"/>
</dbReference>
<feature type="non-terminal residue" evidence="5">
    <location>
        <position position="1"/>
    </location>
</feature>
<dbReference type="InterPro" id="IPR023213">
    <property type="entry name" value="CAT-like_dom_sf"/>
</dbReference>
<dbReference type="InterPro" id="IPR036736">
    <property type="entry name" value="ACP-like_sf"/>
</dbReference>
<evidence type="ECO:0000313" key="6">
    <source>
        <dbReference type="Proteomes" id="UP001595850"/>
    </source>
</evidence>
<dbReference type="PANTHER" id="PTHR45527:SF1">
    <property type="entry name" value="FATTY ACID SYNTHASE"/>
    <property type="match status" value="1"/>
</dbReference>
<feature type="domain" description="Carrier" evidence="4">
    <location>
        <begin position="78"/>
        <end position="153"/>
    </location>
</feature>
<dbReference type="InterPro" id="IPR020806">
    <property type="entry name" value="PKS_PP-bd"/>
</dbReference>
<dbReference type="Proteomes" id="UP001595850">
    <property type="component" value="Unassembled WGS sequence"/>
</dbReference>
<dbReference type="Gene3D" id="3.30.300.30">
    <property type="match status" value="1"/>
</dbReference>
<comment type="cofactor">
    <cofactor evidence="1">
        <name>pantetheine 4'-phosphate</name>
        <dbReference type="ChEBI" id="CHEBI:47942"/>
    </cofactor>
</comment>
<dbReference type="EMBL" id="JBHSBM010000015">
    <property type="protein sequence ID" value="MFC4058833.1"/>
    <property type="molecule type" value="Genomic_DNA"/>
</dbReference>
<dbReference type="RefSeq" id="WP_377287156.1">
    <property type="nucleotide sequence ID" value="NZ_JBHSBM010000015.1"/>
</dbReference>
<keyword evidence="2" id="KW-0596">Phosphopantetheine</keyword>
<evidence type="ECO:0000256" key="2">
    <source>
        <dbReference type="ARBA" id="ARBA00022450"/>
    </source>
</evidence>
<sequence>VREDRPGDRRLVAYVVPEASEKELDTAGVRGFAGEVLPEFMVPSAVVVLGALPVTRNGKLDRAALPAPQVVSAGGGRGARSVVEEVLCGVVAQVLDVESVGVEESFFDLGGDSLLATRLVSRVRSVLGVEVPVRAVFEAPSVAGLASVVERASGVVRPRVRVVERSAGGSGVPLSFAQRRLWLLNRLDPGSGVYNLPVALRLSGRVDVGALAGALGDVAGRHESLRTVFPEVGGVPFQRILDTAELCDDSGTGAFRLDVERIGEAGLAEALSAFAGQGFDLTAEAPLRARLFVLGPEERVLLLVVHHIAADGWSMAPLARDVIAAYAARVEGREPGWVPLPVQYADYAAWQRELLGEEADEGSVAARQAGFWRGALEGLPQELELPVDRARPAVASYRGGTVPVVVDAELHRGLVGLARGSGASVFMVVQAGL</sequence>
<reference evidence="6" key="1">
    <citation type="journal article" date="2019" name="Int. J. Syst. Evol. Microbiol.">
        <title>The Global Catalogue of Microorganisms (GCM) 10K type strain sequencing project: providing services to taxonomists for standard genome sequencing and annotation.</title>
        <authorList>
            <consortium name="The Broad Institute Genomics Platform"/>
            <consortium name="The Broad Institute Genome Sequencing Center for Infectious Disease"/>
            <person name="Wu L."/>
            <person name="Ma J."/>
        </authorList>
    </citation>
    <scope>NUCLEOTIDE SEQUENCE [LARGE SCALE GENOMIC DNA]</scope>
    <source>
        <strain evidence="6">TBRC 4489</strain>
    </source>
</reference>
<keyword evidence="6" id="KW-1185">Reference proteome</keyword>
<dbReference type="SUPFAM" id="SSF56801">
    <property type="entry name" value="Acetyl-CoA synthetase-like"/>
    <property type="match status" value="1"/>
</dbReference>
<proteinExistence type="predicted"/>